<reference evidence="2" key="1">
    <citation type="submission" date="2016-10" db="EMBL/GenBank/DDBJ databases">
        <authorList>
            <person name="Varghese N."/>
            <person name="Submissions S."/>
        </authorList>
    </citation>
    <scope>NUCLEOTIDE SEQUENCE [LARGE SCALE GENOMIC DNA]</scope>
    <source>
        <strain evidence="2">DSM 17038</strain>
    </source>
</reference>
<dbReference type="InterPro" id="IPR052209">
    <property type="entry name" value="CbiZ"/>
</dbReference>
<dbReference type="AlphaFoldDB" id="A0A1I2QFK5"/>
<organism evidence="1 2">
    <name type="scientific">Desulfotruncus arcticus DSM 17038</name>
    <dbReference type="NCBI Taxonomy" id="1121424"/>
    <lineage>
        <taxon>Bacteria</taxon>
        <taxon>Bacillati</taxon>
        <taxon>Bacillota</taxon>
        <taxon>Clostridia</taxon>
        <taxon>Eubacteriales</taxon>
        <taxon>Desulfallaceae</taxon>
        <taxon>Desulfotruncus</taxon>
    </lineage>
</organism>
<name>A0A1I2QFK5_9FIRM</name>
<dbReference type="PANTHER" id="PTHR35336:SF5">
    <property type="entry name" value="ADENOSYLCOBINAMIDE AMIDOHYDROLASE"/>
    <property type="match status" value="1"/>
</dbReference>
<dbReference type="PANTHER" id="PTHR35336">
    <property type="entry name" value="ADENOSYLCOBINAMIDE AMIDOHYDROLASE"/>
    <property type="match status" value="1"/>
</dbReference>
<gene>
    <name evidence="1" type="ORF">SAMN05660649_01112</name>
</gene>
<protein>
    <submittedName>
        <fullName evidence="1">Adenosylcobinamide amidohydrolase</fullName>
    </submittedName>
</protein>
<dbReference type="Proteomes" id="UP000199337">
    <property type="component" value="Unassembled WGS sequence"/>
</dbReference>
<dbReference type="STRING" id="341036.SAMN05660649_01112"/>
<keyword evidence="2" id="KW-1185">Reference proteome</keyword>
<dbReference type="GO" id="GO:0016787">
    <property type="term" value="F:hydrolase activity"/>
    <property type="evidence" value="ECO:0007669"/>
    <property type="project" value="UniProtKB-KW"/>
</dbReference>
<evidence type="ECO:0000313" key="1">
    <source>
        <dbReference type="EMBL" id="SFG24361.1"/>
    </source>
</evidence>
<dbReference type="OrthoDB" id="34339at2"/>
<evidence type="ECO:0000313" key="2">
    <source>
        <dbReference type="Proteomes" id="UP000199337"/>
    </source>
</evidence>
<accession>A0A1I2QFK5</accession>
<dbReference type="EMBL" id="FOOX01000003">
    <property type="protein sequence ID" value="SFG24361.1"/>
    <property type="molecule type" value="Genomic_DNA"/>
</dbReference>
<dbReference type="Pfam" id="PF01955">
    <property type="entry name" value="CbiZ"/>
    <property type="match status" value="1"/>
</dbReference>
<dbReference type="InterPro" id="IPR002808">
    <property type="entry name" value="AdoCbi_amidolase"/>
</dbReference>
<sequence>MEMSYFNKQVDIGGIKFYLAGCHTFMVRSSTPLNVLSSAVMGGDLYQASCIINHTVDEKYDDRDPERDLRELARELYPQDDVIGLMTAIFVDKTEISYAEINKLKVASISTSGVGNGCAAGLPAETCGWSGPGTINIILIIDGNLTGPAMVNAVITATEAKVRALMEKGITLPGGKVMTGTNTDAIVVACTGRGDKLSYAGPATEVGYLIGKTVFDSVSRGIGEYVLYHQRGGSFKSD</sequence>
<keyword evidence="1" id="KW-0378">Hydrolase</keyword>
<proteinExistence type="predicted"/>